<dbReference type="RefSeq" id="WP_232176652.1">
    <property type="nucleotide sequence ID" value="NZ_JAJPWV010000002.1"/>
</dbReference>
<keyword evidence="2" id="KW-0238">DNA-binding</keyword>
<keyword evidence="1" id="KW-0805">Transcription regulation</keyword>
<feature type="domain" description="HTH luxR-type" evidence="4">
    <location>
        <begin position="182"/>
        <end position="247"/>
    </location>
</feature>
<dbReference type="Proteomes" id="UP001199919">
    <property type="component" value="Unassembled WGS sequence"/>
</dbReference>
<reference evidence="5 6" key="1">
    <citation type="submission" date="2021-12" db="EMBL/GenBank/DDBJ databases">
        <title>Mucilaginibacter roseus genome.</title>
        <authorList>
            <person name="Ferreira J.R."/>
            <person name="Newman J.D."/>
        </authorList>
    </citation>
    <scope>NUCLEOTIDE SEQUENCE [LARGE SCALE GENOMIC DNA]</scope>
    <source>
        <strain evidence="5 6">LMG 28454</strain>
    </source>
</reference>
<dbReference type="Gene3D" id="3.30.450.20">
    <property type="entry name" value="PAS domain"/>
    <property type="match status" value="1"/>
</dbReference>
<evidence type="ECO:0000313" key="6">
    <source>
        <dbReference type="Proteomes" id="UP001199919"/>
    </source>
</evidence>
<dbReference type="CDD" id="cd06170">
    <property type="entry name" value="LuxR_C_like"/>
    <property type="match status" value="1"/>
</dbReference>
<dbReference type="SMART" id="SM00421">
    <property type="entry name" value="HTH_LUXR"/>
    <property type="match status" value="1"/>
</dbReference>
<dbReference type="PROSITE" id="PS00622">
    <property type="entry name" value="HTH_LUXR_1"/>
    <property type="match status" value="1"/>
</dbReference>
<comment type="caution">
    <text evidence="5">The sequence shown here is derived from an EMBL/GenBank/DDBJ whole genome shotgun (WGS) entry which is preliminary data.</text>
</comment>
<evidence type="ECO:0000313" key="5">
    <source>
        <dbReference type="EMBL" id="MCD8740253.1"/>
    </source>
</evidence>
<dbReference type="PANTHER" id="PTHR44688:SF16">
    <property type="entry name" value="DNA-BINDING TRANSCRIPTIONAL ACTIVATOR DEVR_DOSR"/>
    <property type="match status" value="1"/>
</dbReference>
<dbReference type="PANTHER" id="PTHR44688">
    <property type="entry name" value="DNA-BINDING TRANSCRIPTIONAL ACTIVATOR DEVR_DOSR"/>
    <property type="match status" value="1"/>
</dbReference>
<sequence>MRNLLDIKLFSQNFDTADAAQQLENARSIAQLYTGLENGISVLSDMNTRKSYLYYGSLAEQIGLERKADSIDTIWEDDLLNRVHPDDLQKKYRLEFSFFKLLQAMPVAERTEYGLITRLRIRTDDGQYLTIQHRLIYIGSSANGSIWLALCLYNRVYNHPGFDAPSGVIINNRTGKVIDDDGQKFKGLLSLREKEILQLIKLGRRSKEIAEQLSLSINTVNRHRQNIFEKLNVSNAMEACRMADYLGC</sequence>
<organism evidence="5 6">
    <name type="scientific">Mucilaginibacter roseus</name>
    <dbReference type="NCBI Taxonomy" id="1528868"/>
    <lineage>
        <taxon>Bacteria</taxon>
        <taxon>Pseudomonadati</taxon>
        <taxon>Bacteroidota</taxon>
        <taxon>Sphingobacteriia</taxon>
        <taxon>Sphingobacteriales</taxon>
        <taxon>Sphingobacteriaceae</taxon>
        <taxon>Mucilaginibacter</taxon>
    </lineage>
</organism>
<accession>A0ABS8U2H9</accession>
<dbReference type="EMBL" id="JAJPWV010000002">
    <property type="protein sequence ID" value="MCD8740253.1"/>
    <property type="molecule type" value="Genomic_DNA"/>
</dbReference>
<evidence type="ECO:0000256" key="3">
    <source>
        <dbReference type="ARBA" id="ARBA00023163"/>
    </source>
</evidence>
<keyword evidence="3" id="KW-0804">Transcription</keyword>
<dbReference type="SUPFAM" id="SSF46894">
    <property type="entry name" value="C-terminal effector domain of the bipartite response regulators"/>
    <property type="match status" value="1"/>
</dbReference>
<evidence type="ECO:0000256" key="2">
    <source>
        <dbReference type="ARBA" id="ARBA00023125"/>
    </source>
</evidence>
<proteinExistence type="predicted"/>
<dbReference type="InterPro" id="IPR016032">
    <property type="entry name" value="Sig_transdc_resp-reg_C-effctor"/>
</dbReference>
<dbReference type="InterPro" id="IPR000792">
    <property type="entry name" value="Tscrpt_reg_LuxR_C"/>
</dbReference>
<dbReference type="InterPro" id="IPR036388">
    <property type="entry name" value="WH-like_DNA-bd_sf"/>
</dbReference>
<dbReference type="Gene3D" id="1.10.10.10">
    <property type="entry name" value="Winged helix-like DNA-binding domain superfamily/Winged helix DNA-binding domain"/>
    <property type="match status" value="1"/>
</dbReference>
<evidence type="ECO:0000259" key="4">
    <source>
        <dbReference type="PROSITE" id="PS50043"/>
    </source>
</evidence>
<gene>
    <name evidence="5" type="ORF">LT679_06525</name>
</gene>
<evidence type="ECO:0000256" key="1">
    <source>
        <dbReference type="ARBA" id="ARBA00023015"/>
    </source>
</evidence>
<dbReference type="PROSITE" id="PS50043">
    <property type="entry name" value="HTH_LUXR_2"/>
    <property type="match status" value="1"/>
</dbReference>
<dbReference type="Pfam" id="PF00196">
    <property type="entry name" value="GerE"/>
    <property type="match status" value="1"/>
</dbReference>
<protein>
    <submittedName>
        <fullName evidence="5">Helix-turn-helix transcriptional regulator</fullName>
    </submittedName>
</protein>
<dbReference type="PRINTS" id="PR00038">
    <property type="entry name" value="HTHLUXR"/>
</dbReference>
<name>A0ABS8U2H9_9SPHI</name>
<keyword evidence="6" id="KW-1185">Reference proteome</keyword>